<keyword evidence="8" id="KW-1185">Reference proteome</keyword>
<name>A0A4Q0I2E9_9FIRM</name>
<dbReference type="GO" id="GO:0009982">
    <property type="term" value="F:pseudouridine synthase activity"/>
    <property type="evidence" value="ECO:0007669"/>
    <property type="project" value="InterPro"/>
</dbReference>
<evidence type="ECO:0000256" key="3">
    <source>
        <dbReference type="PIRSR" id="PIRSR606225-1"/>
    </source>
</evidence>
<dbReference type="RefSeq" id="WP_069193664.1">
    <property type="nucleotide sequence ID" value="NZ_RLII01000018.1"/>
</dbReference>
<dbReference type="SUPFAM" id="SSF55120">
    <property type="entry name" value="Pseudouridine synthase"/>
    <property type="match status" value="1"/>
</dbReference>
<evidence type="ECO:0000256" key="1">
    <source>
        <dbReference type="ARBA" id="ARBA00000073"/>
    </source>
</evidence>
<dbReference type="InterPro" id="IPR020103">
    <property type="entry name" value="PsdUridine_synth_cat_dom_sf"/>
</dbReference>
<dbReference type="PANTHER" id="PTHR21600">
    <property type="entry name" value="MITOCHONDRIAL RNA PSEUDOURIDINE SYNTHASE"/>
    <property type="match status" value="1"/>
</dbReference>
<evidence type="ECO:0000313" key="7">
    <source>
        <dbReference type="EMBL" id="RXE58410.1"/>
    </source>
</evidence>
<dbReference type="Gene3D" id="3.30.2350.10">
    <property type="entry name" value="Pseudouridine synthase"/>
    <property type="match status" value="1"/>
</dbReference>
<evidence type="ECO:0000256" key="5">
    <source>
        <dbReference type="RuleBase" id="RU362028"/>
    </source>
</evidence>
<dbReference type="Pfam" id="PF00849">
    <property type="entry name" value="PseudoU_synth_2"/>
    <property type="match status" value="1"/>
</dbReference>
<comment type="similarity">
    <text evidence="2 5">Belongs to the pseudouridine synthase RluA family.</text>
</comment>
<dbReference type="Proteomes" id="UP000289166">
    <property type="component" value="Unassembled WGS sequence"/>
</dbReference>
<proteinExistence type="inferred from homology"/>
<feature type="domain" description="Pseudouridine synthase RsuA/RluA-like" evidence="6">
    <location>
        <begin position="88"/>
        <end position="238"/>
    </location>
</feature>
<comment type="catalytic activity">
    <reaction evidence="1 5">
        <text>a uridine in RNA = a pseudouridine in RNA</text>
        <dbReference type="Rhea" id="RHEA:48348"/>
        <dbReference type="Rhea" id="RHEA-COMP:12068"/>
        <dbReference type="Rhea" id="RHEA-COMP:12069"/>
        <dbReference type="ChEBI" id="CHEBI:65314"/>
        <dbReference type="ChEBI" id="CHEBI:65315"/>
    </reaction>
</comment>
<gene>
    <name evidence="7" type="ORF">EFD62_12155</name>
</gene>
<feature type="active site" evidence="3">
    <location>
        <position position="134"/>
    </location>
</feature>
<dbReference type="EMBL" id="RLII01000018">
    <property type="protein sequence ID" value="RXE58410.1"/>
    <property type="molecule type" value="Genomic_DNA"/>
</dbReference>
<dbReference type="OrthoDB" id="9807829at2"/>
<dbReference type="EC" id="5.4.99.-" evidence="5"/>
<sequence>MNLKYTVDKETSGKTVKYILKNQLKLSERLIKKLKYQGKILCNQSPVYVNATVCEKDIIEVDLDFDESSMLTEPQDIPIDIIYEDEAFIALNKQPGIVVHPTSSHPTGTLANAISFHLKKKGIIKKVRPVIRLDRDTSGIIIFAKNPYSQEFLIRQMNDKTFLKEYIGIVHNVLDSDSGTIDLPIARKPGSIMLRHISADGDPAVTHYTVLERLNDATLVKFRLETGRTHQIRVHCQAIGHPLIGDTLYPFADTPDSVLGNESYITRNSLSFITPEILDRQALHSTRAVFLHPFTKKTLELTAPIPGDMKSVLEILRK</sequence>
<dbReference type="PROSITE" id="PS50889">
    <property type="entry name" value="S4"/>
    <property type="match status" value="1"/>
</dbReference>
<dbReference type="GO" id="GO:0000455">
    <property type="term" value="P:enzyme-directed rRNA pseudouridine synthesis"/>
    <property type="evidence" value="ECO:0007669"/>
    <property type="project" value="TreeGrafter"/>
</dbReference>
<dbReference type="GO" id="GO:0003723">
    <property type="term" value="F:RNA binding"/>
    <property type="evidence" value="ECO:0007669"/>
    <property type="project" value="UniProtKB-KW"/>
</dbReference>
<keyword evidence="5" id="KW-0413">Isomerase</keyword>
<keyword evidence="4" id="KW-0694">RNA-binding</keyword>
<accession>A0A4Q0I2E9</accession>
<protein>
    <recommendedName>
        <fullName evidence="5">Pseudouridine synthase</fullName>
        <ecNumber evidence="5">5.4.99.-</ecNumber>
    </recommendedName>
</protein>
<organism evidence="7 8">
    <name type="scientific">Acetivibrio mesophilus</name>
    <dbReference type="NCBI Taxonomy" id="2487273"/>
    <lineage>
        <taxon>Bacteria</taxon>
        <taxon>Bacillati</taxon>
        <taxon>Bacillota</taxon>
        <taxon>Clostridia</taxon>
        <taxon>Eubacteriales</taxon>
        <taxon>Oscillospiraceae</taxon>
        <taxon>Acetivibrio</taxon>
    </lineage>
</organism>
<evidence type="ECO:0000256" key="2">
    <source>
        <dbReference type="ARBA" id="ARBA00010876"/>
    </source>
</evidence>
<dbReference type="NCBIfam" id="TIGR00005">
    <property type="entry name" value="rluA_subfam"/>
    <property type="match status" value="1"/>
</dbReference>
<dbReference type="AlphaFoldDB" id="A0A4Q0I2E9"/>
<dbReference type="InterPro" id="IPR006145">
    <property type="entry name" value="PsdUridine_synth_RsuA/RluA"/>
</dbReference>
<dbReference type="GO" id="GO:0140098">
    <property type="term" value="F:catalytic activity, acting on RNA"/>
    <property type="evidence" value="ECO:0007669"/>
    <property type="project" value="UniProtKB-ARBA"/>
</dbReference>
<comment type="function">
    <text evidence="5">Responsible for synthesis of pseudouridine from uracil.</text>
</comment>
<evidence type="ECO:0000259" key="6">
    <source>
        <dbReference type="Pfam" id="PF00849"/>
    </source>
</evidence>
<evidence type="ECO:0000313" key="8">
    <source>
        <dbReference type="Proteomes" id="UP000289166"/>
    </source>
</evidence>
<dbReference type="CDD" id="cd02869">
    <property type="entry name" value="PseudoU_synth_RluA_like"/>
    <property type="match status" value="1"/>
</dbReference>
<dbReference type="PANTHER" id="PTHR21600:SF44">
    <property type="entry name" value="RIBOSOMAL LARGE SUBUNIT PSEUDOURIDINE SYNTHASE D"/>
    <property type="match status" value="1"/>
</dbReference>
<evidence type="ECO:0000256" key="4">
    <source>
        <dbReference type="PROSITE-ProRule" id="PRU00182"/>
    </source>
</evidence>
<dbReference type="InterPro" id="IPR050188">
    <property type="entry name" value="RluA_PseudoU_synthase"/>
</dbReference>
<reference evidence="8" key="1">
    <citation type="submission" date="2018-11" db="EMBL/GenBank/DDBJ databases">
        <title>Genome sequencing of a novel mesophilic and cellulolytic organism within the genus Hungateiclostridium.</title>
        <authorList>
            <person name="Rettenmaier R."/>
            <person name="Liebl W."/>
            <person name="Zverlov V."/>
        </authorList>
    </citation>
    <scope>NUCLEOTIDE SEQUENCE [LARGE SCALE GENOMIC DNA]</scope>
    <source>
        <strain evidence="8">N2K1</strain>
    </source>
</reference>
<dbReference type="InterPro" id="IPR006225">
    <property type="entry name" value="PsdUridine_synth_RluC/D"/>
</dbReference>
<comment type="caution">
    <text evidence="7">The sequence shown here is derived from an EMBL/GenBank/DDBJ whole genome shotgun (WGS) entry which is preliminary data.</text>
</comment>